<dbReference type="EMBL" id="BSXW01000741">
    <property type="protein sequence ID" value="GMF28862.1"/>
    <property type="molecule type" value="Genomic_DNA"/>
</dbReference>
<proteinExistence type="predicted"/>
<gene>
    <name evidence="1" type="ORF">Plil01_001219600</name>
</gene>
<accession>A0A9W6X3H5</accession>
<name>A0A9W6X3H5_9STRA</name>
<organism evidence="1 2">
    <name type="scientific">Phytophthora lilii</name>
    <dbReference type="NCBI Taxonomy" id="2077276"/>
    <lineage>
        <taxon>Eukaryota</taxon>
        <taxon>Sar</taxon>
        <taxon>Stramenopiles</taxon>
        <taxon>Oomycota</taxon>
        <taxon>Peronosporomycetes</taxon>
        <taxon>Peronosporales</taxon>
        <taxon>Peronosporaceae</taxon>
        <taxon>Phytophthora</taxon>
    </lineage>
</organism>
<comment type="caution">
    <text evidence="1">The sequence shown here is derived from an EMBL/GenBank/DDBJ whole genome shotgun (WGS) entry which is preliminary data.</text>
</comment>
<sequence length="118" mass="12483">MPTPCVNQIREAVSMITDDLIDLADGEDDKALSVANYIAKVAEMGLDVIALFDPTGIASMLGKYVQPICGPTAFIGEIDDGSLADALALTSKGDAFAGRYGNWTNFGDGPCEHCLRKL</sequence>
<dbReference type="OrthoDB" id="89421at2759"/>
<evidence type="ECO:0000313" key="2">
    <source>
        <dbReference type="Proteomes" id="UP001165083"/>
    </source>
</evidence>
<reference evidence="1" key="1">
    <citation type="submission" date="2023-04" db="EMBL/GenBank/DDBJ databases">
        <title>Phytophthora lilii NBRC 32176.</title>
        <authorList>
            <person name="Ichikawa N."/>
            <person name="Sato H."/>
            <person name="Tonouchi N."/>
        </authorList>
    </citation>
    <scope>NUCLEOTIDE SEQUENCE</scope>
    <source>
        <strain evidence="1">NBRC 32176</strain>
    </source>
</reference>
<keyword evidence="2" id="KW-1185">Reference proteome</keyword>
<dbReference type="AlphaFoldDB" id="A0A9W6X3H5"/>
<protein>
    <submittedName>
        <fullName evidence="1">Unnamed protein product</fullName>
    </submittedName>
</protein>
<dbReference type="Proteomes" id="UP001165083">
    <property type="component" value="Unassembled WGS sequence"/>
</dbReference>
<evidence type="ECO:0000313" key="1">
    <source>
        <dbReference type="EMBL" id="GMF28862.1"/>
    </source>
</evidence>